<sequence>MTPPLFADLGKLGRDVFQKGYNLGFLKVETTTKNGNDVELKLLASHNLKTTNFFGVCDFKYQIPQYGLTFVEKWNTNNVLSSEMTVQDKLINNAKFILNTSYAPKSSASLKTEYKHNRARMNTEIRSGGPEGPLFVGAIVFGHEGWFLGYQTGYLPCGITSRFKQNLLAIGAEKYDIAVHIIANLADRHFGGNIYHKVTPELELAADVSLATSGESKSKFGLAAKYDLDSKTTVRSKIDSTSSIAVALSHRITQGLKATVSLAINLQSFYDGNNKLGVGVEYFS</sequence>
<keyword evidence="3" id="KW-1134">Transmembrane beta strand</keyword>
<keyword evidence="5" id="KW-0813">Transport</keyword>
<evidence type="ECO:0000256" key="4">
    <source>
        <dbReference type="ARBA" id="ARBA00022787"/>
    </source>
</evidence>
<evidence type="ECO:0000256" key="3">
    <source>
        <dbReference type="ARBA" id="ARBA00022452"/>
    </source>
</evidence>
<dbReference type="Proteomes" id="UP000887565">
    <property type="component" value="Unplaced"/>
</dbReference>
<dbReference type="CDD" id="cd07306">
    <property type="entry name" value="Porin3_VDAC"/>
    <property type="match status" value="1"/>
</dbReference>
<evidence type="ECO:0000313" key="6">
    <source>
        <dbReference type="Proteomes" id="UP000887565"/>
    </source>
</evidence>
<dbReference type="InterPro" id="IPR027246">
    <property type="entry name" value="Porin_Euk/Tom40"/>
</dbReference>
<dbReference type="PANTHER" id="PTHR11743">
    <property type="entry name" value="VOLTAGE-DEPENDENT ANION-SELECTIVE CHANNEL"/>
    <property type="match status" value="1"/>
</dbReference>
<dbReference type="PANTHER" id="PTHR11743:SF70">
    <property type="entry name" value="GH26960P-RELATED"/>
    <property type="match status" value="1"/>
</dbReference>
<dbReference type="InterPro" id="IPR023614">
    <property type="entry name" value="Porin_dom_sf"/>
</dbReference>
<accession>A0A915JHH7</accession>
<keyword evidence="3" id="KW-0812">Transmembrane</keyword>
<dbReference type="PRINTS" id="PR00185">
    <property type="entry name" value="EUKARYTPORIN"/>
</dbReference>
<evidence type="ECO:0000256" key="5">
    <source>
        <dbReference type="ARBA" id="ARBA00023114"/>
    </source>
</evidence>
<keyword evidence="4" id="KW-0496">Mitochondrion</keyword>
<keyword evidence="5" id="KW-0406">Ion transport</keyword>
<proteinExistence type="inferred from homology"/>
<dbReference type="WBParaSite" id="nRc.2.0.1.t25574-RA">
    <property type="protein sequence ID" value="nRc.2.0.1.t25574-RA"/>
    <property type="gene ID" value="nRc.2.0.1.g25574"/>
</dbReference>
<evidence type="ECO:0000313" key="7">
    <source>
        <dbReference type="WBParaSite" id="nRc.2.0.1.t25574-RA"/>
    </source>
</evidence>
<keyword evidence="6" id="KW-1185">Reference proteome</keyword>
<protein>
    <submittedName>
        <fullName evidence="7">Voltage-dependent anion-selective channel protein 3</fullName>
    </submittedName>
</protein>
<dbReference type="GO" id="GO:0008308">
    <property type="term" value="F:voltage-gated monoatomic anion channel activity"/>
    <property type="evidence" value="ECO:0007669"/>
    <property type="project" value="InterPro"/>
</dbReference>
<keyword evidence="4" id="KW-1000">Mitochondrion outer membrane</keyword>
<dbReference type="Pfam" id="PF01459">
    <property type="entry name" value="Porin_3"/>
    <property type="match status" value="1"/>
</dbReference>
<comment type="similarity">
    <text evidence="2">Belongs to the eukaryotic mitochondrial porin family.</text>
</comment>
<dbReference type="GO" id="GO:0005741">
    <property type="term" value="C:mitochondrial outer membrane"/>
    <property type="evidence" value="ECO:0007669"/>
    <property type="project" value="UniProtKB-SubCell"/>
</dbReference>
<evidence type="ECO:0000256" key="1">
    <source>
        <dbReference type="ARBA" id="ARBA00004294"/>
    </source>
</evidence>
<dbReference type="InterPro" id="IPR001925">
    <property type="entry name" value="Porin_Euk"/>
</dbReference>
<dbReference type="AlphaFoldDB" id="A0A915JHH7"/>
<keyword evidence="3" id="KW-0472">Membrane</keyword>
<dbReference type="GO" id="GO:0046930">
    <property type="term" value="C:pore complex"/>
    <property type="evidence" value="ECO:0007669"/>
    <property type="project" value="UniProtKB-KW"/>
</dbReference>
<evidence type="ECO:0000256" key="2">
    <source>
        <dbReference type="ARBA" id="ARBA00007780"/>
    </source>
</evidence>
<dbReference type="OMA" id="CVEDKIT"/>
<reference evidence="7" key="1">
    <citation type="submission" date="2022-11" db="UniProtKB">
        <authorList>
            <consortium name="WormBaseParasite"/>
        </authorList>
    </citation>
    <scope>IDENTIFICATION</scope>
</reference>
<comment type="subcellular location">
    <subcellularLocation>
        <location evidence="1">Mitochondrion outer membrane</location>
    </subcellularLocation>
</comment>
<dbReference type="Gene3D" id="2.40.160.10">
    <property type="entry name" value="Porin"/>
    <property type="match status" value="1"/>
</dbReference>
<dbReference type="GO" id="GO:0015288">
    <property type="term" value="F:porin activity"/>
    <property type="evidence" value="ECO:0007669"/>
    <property type="project" value="UniProtKB-KW"/>
</dbReference>
<organism evidence="6 7">
    <name type="scientific">Romanomermis culicivorax</name>
    <name type="common">Nematode worm</name>
    <dbReference type="NCBI Taxonomy" id="13658"/>
    <lineage>
        <taxon>Eukaryota</taxon>
        <taxon>Metazoa</taxon>
        <taxon>Ecdysozoa</taxon>
        <taxon>Nematoda</taxon>
        <taxon>Enoplea</taxon>
        <taxon>Dorylaimia</taxon>
        <taxon>Mermithida</taxon>
        <taxon>Mermithoidea</taxon>
        <taxon>Mermithidae</taxon>
        <taxon>Romanomermis</taxon>
    </lineage>
</organism>
<keyword evidence="5" id="KW-0626">Porin</keyword>
<name>A0A915JHH7_ROMCU</name>